<gene>
    <name evidence="3" type="ORF">ACFQ3U_07200</name>
</gene>
<evidence type="ECO:0008006" key="5">
    <source>
        <dbReference type="Google" id="ProtNLM"/>
    </source>
</evidence>
<dbReference type="InterPro" id="IPR051553">
    <property type="entry name" value="Ran_GTPase-activating"/>
</dbReference>
<dbReference type="EMBL" id="JBHTLY010000002">
    <property type="protein sequence ID" value="MFD1201673.1"/>
    <property type="molecule type" value="Genomic_DNA"/>
</dbReference>
<reference evidence="4" key="1">
    <citation type="journal article" date="2019" name="Int. J. Syst. Evol. Microbiol.">
        <title>The Global Catalogue of Microorganisms (GCM) 10K type strain sequencing project: providing services to taxonomists for standard genome sequencing and annotation.</title>
        <authorList>
            <consortium name="The Broad Institute Genomics Platform"/>
            <consortium name="The Broad Institute Genome Sequencing Center for Infectious Disease"/>
            <person name="Wu L."/>
            <person name="Ma J."/>
        </authorList>
    </citation>
    <scope>NUCLEOTIDE SEQUENCE [LARGE SCALE GENOMIC DNA]</scope>
    <source>
        <strain evidence="4">CCUG 50213</strain>
    </source>
</reference>
<dbReference type="PANTHER" id="PTHR45982">
    <property type="entry name" value="REGULATOR OF CHROMOSOME CONDENSATION"/>
    <property type="match status" value="1"/>
</dbReference>
<keyword evidence="4" id="KW-1185">Reference proteome</keyword>
<keyword evidence="2" id="KW-0732">Signal</keyword>
<name>A0ABW3TMI2_9MICO</name>
<proteinExistence type="predicted"/>
<evidence type="ECO:0000256" key="2">
    <source>
        <dbReference type="SAM" id="SignalP"/>
    </source>
</evidence>
<accession>A0ABW3TMI2</accession>
<protein>
    <recommendedName>
        <fullName evidence="5">Alpha-tubulin suppressor-like RCC1 family protein</fullName>
    </recommendedName>
</protein>
<feature type="chain" id="PRO_5046400772" description="Alpha-tubulin suppressor-like RCC1 family protein" evidence="2">
    <location>
        <begin position="37"/>
        <end position="566"/>
    </location>
</feature>
<dbReference type="InterPro" id="IPR009091">
    <property type="entry name" value="RCC1/BLIP-II"/>
</dbReference>
<dbReference type="SUPFAM" id="SSF50985">
    <property type="entry name" value="RCC1/BLIP-II"/>
    <property type="match status" value="2"/>
</dbReference>
<dbReference type="RefSeq" id="WP_343957777.1">
    <property type="nucleotide sequence ID" value="NZ_BAAAKZ010000002.1"/>
</dbReference>
<dbReference type="Gene3D" id="2.130.10.30">
    <property type="entry name" value="Regulator of chromosome condensation 1/beta-lactamase-inhibitor protein II"/>
    <property type="match status" value="2"/>
</dbReference>
<evidence type="ECO:0000256" key="1">
    <source>
        <dbReference type="SAM" id="MobiDB-lite"/>
    </source>
</evidence>
<organism evidence="3 4">
    <name type="scientific">Leucobacter albus</name>
    <dbReference type="NCBI Taxonomy" id="272210"/>
    <lineage>
        <taxon>Bacteria</taxon>
        <taxon>Bacillati</taxon>
        <taxon>Actinomycetota</taxon>
        <taxon>Actinomycetes</taxon>
        <taxon>Micrococcales</taxon>
        <taxon>Microbacteriaceae</taxon>
        <taxon>Leucobacter</taxon>
    </lineage>
</organism>
<feature type="region of interest" description="Disordered" evidence="1">
    <location>
        <begin position="82"/>
        <end position="101"/>
    </location>
</feature>
<feature type="signal peptide" evidence="2">
    <location>
        <begin position="1"/>
        <end position="36"/>
    </location>
</feature>
<dbReference type="PANTHER" id="PTHR45982:SF1">
    <property type="entry name" value="REGULATOR OF CHROMOSOME CONDENSATION"/>
    <property type="match status" value="1"/>
</dbReference>
<comment type="caution">
    <text evidence="3">The sequence shown here is derived from an EMBL/GenBank/DDBJ whole genome shotgun (WGS) entry which is preliminary data.</text>
</comment>
<sequence>MNATRFARGNPRLPKLLLAGGAMLSLAALLTADATAAGFVDSTYGTAQLRTESPLSVPPVDYDQSANSSLFLTRTGDLYVAGDRRNGDGNGGTQAPTAEPTRVNFGEGVTIIDAIGSTNDFHTDWTSTNSYMALDSNGGVWTWGRPYGGGGITGHGPQSDAQSRAARRVTQVEGGGPMPAIMQISRSENQFYAIDGEGNLWAWGYDGENLPVPTSGNRAYPALANTTVAAPSTGTCATSNAGVVRWHSLWGGNNSSGAVATNGLIYTWGHDTSNGLTATQVNARCPALHEGPNRVLFQRYPELYQTAAGEVYDEATLTTEAARHARYLEIVEHMRPRTLAECSTVKPAGVVDESACPVRQYGFSARAGRLLLQTGELFTWKISTASYGDPFLGRAVTAATPAYAPHPVSFGGSTNSLDRVVTGVSASFGLTREGVLYGWGENNYCQAVGKPTQNGALVEADCAEFGRDSATGRRVDTPMPVQNLPEGQRVVRVAATQCAAWAETETRELWAWGGGTVSGADFRYCKQPSSGHRGYKIYDYGSVTDEHPLGVPVTATTTGTMRVRGE</sequence>
<evidence type="ECO:0000313" key="3">
    <source>
        <dbReference type="EMBL" id="MFD1201673.1"/>
    </source>
</evidence>
<evidence type="ECO:0000313" key="4">
    <source>
        <dbReference type="Proteomes" id="UP001597181"/>
    </source>
</evidence>
<dbReference type="Proteomes" id="UP001597181">
    <property type="component" value="Unassembled WGS sequence"/>
</dbReference>